<organism evidence="1 2">
    <name type="scientific">Striga asiatica</name>
    <name type="common">Asiatic witchweed</name>
    <name type="synonym">Buchnera asiatica</name>
    <dbReference type="NCBI Taxonomy" id="4170"/>
    <lineage>
        <taxon>Eukaryota</taxon>
        <taxon>Viridiplantae</taxon>
        <taxon>Streptophyta</taxon>
        <taxon>Embryophyta</taxon>
        <taxon>Tracheophyta</taxon>
        <taxon>Spermatophyta</taxon>
        <taxon>Magnoliopsida</taxon>
        <taxon>eudicotyledons</taxon>
        <taxon>Gunneridae</taxon>
        <taxon>Pentapetalae</taxon>
        <taxon>asterids</taxon>
        <taxon>lamiids</taxon>
        <taxon>Lamiales</taxon>
        <taxon>Orobanchaceae</taxon>
        <taxon>Buchnereae</taxon>
        <taxon>Striga</taxon>
    </lineage>
</organism>
<gene>
    <name evidence="1" type="ORF">STAS_02602</name>
</gene>
<comment type="caution">
    <text evidence="1">The sequence shown here is derived from an EMBL/GenBank/DDBJ whole genome shotgun (WGS) entry which is preliminary data.</text>
</comment>
<name>A0A5A7P2F2_STRAF</name>
<dbReference type="AlphaFoldDB" id="A0A5A7P2F2"/>
<dbReference type="Proteomes" id="UP000325081">
    <property type="component" value="Unassembled WGS sequence"/>
</dbReference>
<accession>A0A5A7P2F2</accession>
<keyword evidence="1" id="KW-0413">Isomerase</keyword>
<reference evidence="2" key="1">
    <citation type="journal article" date="2019" name="Curr. Biol.">
        <title>Genome Sequence of Striga asiatica Provides Insight into the Evolution of Plant Parasitism.</title>
        <authorList>
            <person name="Yoshida S."/>
            <person name="Kim S."/>
            <person name="Wafula E.K."/>
            <person name="Tanskanen J."/>
            <person name="Kim Y.M."/>
            <person name="Honaas L."/>
            <person name="Yang Z."/>
            <person name="Spallek T."/>
            <person name="Conn C.E."/>
            <person name="Ichihashi Y."/>
            <person name="Cheong K."/>
            <person name="Cui S."/>
            <person name="Der J.P."/>
            <person name="Gundlach H."/>
            <person name="Jiao Y."/>
            <person name="Hori C."/>
            <person name="Ishida J.K."/>
            <person name="Kasahara H."/>
            <person name="Kiba T."/>
            <person name="Kim M.S."/>
            <person name="Koo N."/>
            <person name="Laohavisit A."/>
            <person name="Lee Y.H."/>
            <person name="Lumba S."/>
            <person name="McCourt P."/>
            <person name="Mortimer J.C."/>
            <person name="Mutuku J.M."/>
            <person name="Nomura T."/>
            <person name="Sasaki-Sekimoto Y."/>
            <person name="Seto Y."/>
            <person name="Wang Y."/>
            <person name="Wakatake T."/>
            <person name="Sakakibara H."/>
            <person name="Demura T."/>
            <person name="Yamaguchi S."/>
            <person name="Yoneyama K."/>
            <person name="Manabe R.I."/>
            <person name="Nelson D.C."/>
            <person name="Schulman A.H."/>
            <person name="Timko M.P."/>
            <person name="dePamphilis C.W."/>
            <person name="Choi D."/>
            <person name="Shirasu K."/>
        </authorList>
    </citation>
    <scope>NUCLEOTIDE SEQUENCE [LARGE SCALE GENOMIC DNA]</scope>
    <source>
        <strain evidence="2">cv. UVA1</strain>
    </source>
</reference>
<keyword evidence="2" id="KW-1185">Reference proteome</keyword>
<sequence length="148" mass="16631">MKWYNMISLGLGGLRGQGDKGTRHLPWAQQKGCVVGGRTQEWMSPRLMLVKTRVAKLVNPRWSKFPISLTIEASLVASFFQSSSSIRVSCNCRFQARCRGAASALAVEIPTWEPLETAACCWPIFVQPSNPRGAVAMWWLWWWSKTGS</sequence>
<dbReference type="EMBL" id="BKCP01001336">
    <property type="protein sequence ID" value="GER26929.1"/>
    <property type="molecule type" value="Genomic_DNA"/>
</dbReference>
<protein>
    <submittedName>
        <fullName evidence="1">1-deoxy-D-xylulose 5-phosphate reductoisomerase</fullName>
    </submittedName>
</protein>
<evidence type="ECO:0000313" key="1">
    <source>
        <dbReference type="EMBL" id="GER26929.1"/>
    </source>
</evidence>
<dbReference type="GO" id="GO:0016853">
    <property type="term" value="F:isomerase activity"/>
    <property type="evidence" value="ECO:0007669"/>
    <property type="project" value="UniProtKB-KW"/>
</dbReference>
<proteinExistence type="predicted"/>
<evidence type="ECO:0000313" key="2">
    <source>
        <dbReference type="Proteomes" id="UP000325081"/>
    </source>
</evidence>